<comment type="similarity">
    <text evidence="1">Belongs to the IMPACT family.</text>
</comment>
<dbReference type="InterPro" id="IPR020568">
    <property type="entry name" value="Ribosomal_Su5_D2-typ_SF"/>
</dbReference>
<evidence type="ECO:0000256" key="1">
    <source>
        <dbReference type="ARBA" id="ARBA00007665"/>
    </source>
</evidence>
<proteinExistence type="inferred from homology"/>
<dbReference type="GO" id="GO:0006446">
    <property type="term" value="P:regulation of translational initiation"/>
    <property type="evidence" value="ECO:0007669"/>
    <property type="project" value="TreeGrafter"/>
</dbReference>
<evidence type="ECO:0000313" key="5">
    <source>
        <dbReference type="RefSeq" id="XP_022837219.1"/>
    </source>
</evidence>
<dbReference type="GO" id="GO:0005737">
    <property type="term" value="C:cytoplasm"/>
    <property type="evidence" value="ECO:0007669"/>
    <property type="project" value="TreeGrafter"/>
</dbReference>
<accession>A0A9J7EWI0</accession>
<gene>
    <name evidence="5" type="primary">LOC111364545</name>
</gene>
<dbReference type="AlphaFoldDB" id="A0A9J7EWI0"/>
<keyword evidence="4" id="KW-1185">Reference proteome</keyword>
<protein>
    <submittedName>
        <fullName evidence="5">Protein IMPACT-like</fullName>
    </submittedName>
</protein>
<feature type="compositionally biased region" description="Basic residues" evidence="2">
    <location>
        <begin position="50"/>
        <end position="61"/>
    </location>
</feature>
<dbReference type="InterPro" id="IPR023582">
    <property type="entry name" value="Impact"/>
</dbReference>
<feature type="region of interest" description="Disordered" evidence="2">
    <location>
        <begin position="38"/>
        <end position="76"/>
    </location>
</feature>
<dbReference type="InterPro" id="IPR001498">
    <property type="entry name" value="Impact_N"/>
</dbReference>
<sequence>MPEDFCSMDGQKRQIRAASSLRQNLFREHRKMCCVSMGGENKRSTTDYKAKKRQKVNKTTKSKSPPTVSSDTSLVHSDCPEITHGEVIVDRKSIFQGHAAEVHSIDDVNAVLTKLKMNKKICNAKHNMYAYRIERKTGKGKSSILQDCDNDGEAHAGGRMLHLMQILDQKNTLVVVTRWYGGIQLGPDRFRHINNATRQAIEQAGLLKK</sequence>
<dbReference type="GO" id="GO:0140469">
    <property type="term" value="P:GCN2-mediated signaling"/>
    <property type="evidence" value="ECO:0007669"/>
    <property type="project" value="TreeGrafter"/>
</dbReference>
<dbReference type="RefSeq" id="XP_022837219.1">
    <property type="nucleotide sequence ID" value="XM_022981451.1"/>
</dbReference>
<dbReference type="InterPro" id="IPR036956">
    <property type="entry name" value="Impact_N_sf"/>
</dbReference>
<dbReference type="KEGG" id="sliu:111364545"/>
<dbReference type="PANTHER" id="PTHR16301">
    <property type="entry name" value="IMPACT-RELATED"/>
    <property type="match status" value="1"/>
</dbReference>
<organism evidence="4 5">
    <name type="scientific">Spodoptera litura</name>
    <name type="common">Asian cotton leafworm</name>
    <dbReference type="NCBI Taxonomy" id="69820"/>
    <lineage>
        <taxon>Eukaryota</taxon>
        <taxon>Metazoa</taxon>
        <taxon>Ecdysozoa</taxon>
        <taxon>Arthropoda</taxon>
        <taxon>Hexapoda</taxon>
        <taxon>Insecta</taxon>
        <taxon>Pterygota</taxon>
        <taxon>Neoptera</taxon>
        <taxon>Endopterygota</taxon>
        <taxon>Lepidoptera</taxon>
        <taxon>Glossata</taxon>
        <taxon>Ditrysia</taxon>
        <taxon>Noctuoidea</taxon>
        <taxon>Noctuidae</taxon>
        <taxon>Amphipyrinae</taxon>
        <taxon>Spodoptera</taxon>
    </lineage>
</organism>
<feature type="compositionally biased region" description="Basic and acidic residues" evidence="2">
    <location>
        <begin position="40"/>
        <end position="49"/>
    </location>
</feature>
<dbReference type="Gene3D" id="3.30.230.30">
    <property type="entry name" value="Impact, N-terminal domain"/>
    <property type="match status" value="1"/>
</dbReference>
<evidence type="ECO:0000313" key="4">
    <source>
        <dbReference type="Proteomes" id="UP000301870"/>
    </source>
</evidence>
<feature type="compositionally biased region" description="Low complexity" evidence="2">
    <location>
        <begin position="62"/>
        <end position="73"/>
    </location>
</feature>
<dbReference type="OrthoDB" id="69641at2759"/>
<name>A0A9J7EWI0_SPOLT</name>
<dbReference type="Pfam" id="PF01205">
    <property type="entry name" value="Impact_N"/>
    <property type="match status" value="1"/>
</dbReference>
<evidence type="ECO:0000259" key="3">
    <source>
        <dbReference type="Pfam" id="PF01205"/>
    </source>
</evidence>
<feature type="domain" description="Impact N-terminal" evidence="3">
    <location>
        <begin position="91"/>
        <end position="201"/>
    </location>
</feature>
<evidence type="ECO:0000256" key="2">
    <source>
        <dbReference type="SAM" id="MobiDB-lite"/>
    </source>
</evidence>
<dbReference type="PANTHER" id="PTHR16301:SF25">
    <property type="entry name" value="PROTEIN IMPACT"/>
    <property type="match status" value="1"/>
</dbReference>
<dbReference type="GeneID" id="111364545"/>
<dbReference type="SUPFAM" id="SSF54211">
    <property type="entry name" value="Ribosomal protein S5 domain 2-like"/>
    <property type="match status" value="1"/>
</dbReference>
<reference evidence="5" key="1">
    <citation type="submission" date="2025-08" db="UniProtKB">
        <authorList>
            <consortium name="RefSeq"/>
        </authorList>
    </citation>
    <scope>IDENTIFICATION</scope>
    <source>
        <strain evidence="5">Ishihara</strain>
        <tissue evidence="5">Whole body</tissue>
    </source>
</reference>
<dbReference type="Proteomes" id="UP000301870">
    <property type="component" value="Chromosome 5"/>
</dbReference>